<evidence type="ECO:0000313" key="1">
    <source>
        <dbReference type="EMBL" id="AJD93519.1"/>
    </source>
</evidence>
<keyword evidence="2" id="KW-1185">Reference proteome</keyword>
<name>A0A0B5B001_9BACL</name>
<dbReference type="AlphaFoldDB" id="A0A0B5B001"/>
<dbReference type="KEGG" id="jeo:JMA_42020"/>
<geneLocation type="plasmid" evidence="2"/>
<sequence length="232" mass="26848">MFKHEGELYIKNGEFSRWEAQVVEVECEDCGHIEFVEGEELDECPDCESDSIMNTTDIEETLCDGCEAEFDMWDDYYLNSAGEHLCEGCKEDAIEVDENEYNELRPIITHVWKSSFKNEWVVEVKGVLENKNEVLIHHVGGFSEDEKEELNHLIQTCERLIQSDGVYDDVEGYQHWFAPSSLFESEWEGISPVIKRLSKDWSVDSTTEFGTPVRMTEYTVVQYDKNGGILKE</sequence>
<organism evidence="1 2">
    <name type="scientific">Jeotgalibacillus malaysiensis</name>
    <dbReference type="NCBI Taxonomy" id="1508404"/>
    <lineage>
        <taxon>Bacteria</taxon>
        <taxon>Bacillati</taxon>
        <taxon>Bacillota</taxon>
        <taxon>Bacilli</taxon>
        <taxon>Bacillales</taxon>
        <taxon>Caryophanaceae</taxon>
        <taxon>Jeotgalibacillus</taxon>
    </lineage>
</organism>
<proteinExistence type="predicted"/>
<dbReference type="EMBL" id="CP009417">
    <property type="protein sequence ID" value="AJD93519.1"/>
    <property type="molecule type" value="Genomic_DNA"/>
</dbReference>
<reference evidence="1 2" key="1">
    <citation type="submission" date="2014-08" db="EMBL/GenBank/DDBJ databases">
        <title>Complete genome of a marine bacteria Jeotgalibacillus malaysiensis.</title>
        <authorList>
            <person name="Yaakop A.S."/>
            <person name="Chan K.-G."/>
            <person name="Goh K.M."/>
        </authorList>
    </citation>
    <scope>NUCLEOTIDE SEQUENCE [LARGE SCALE GENOMIC DNA]</scope>
    <source>
        <strain evidence="1 2">D5</strain>
        <plasmid evidence="2">Plasmid</plasmid>
    </source>
</reference>
<dbReference type="HOGENOM" id="CLU_1193539_0_0_9"/>
<protein>
    <submittedName>
        <fullName evidence="1">Uncharacterized protein</fullName>
    </submittedName>
</protein>
<evidence type="ECO:0000313" key="2">
    <source>
        <dbReference type="Proteomes" id="UP000031449"/>
    </source>
</evidence>
<accession>A0A0B5B001</accession>
<dbReference type="BioCyc" id="JESP1508404:G14D9-13486-MONOMER"/>
<dbReference type="Proteomes" id="UP000031449">
    <property type="component" value="Plasmid unnamed"/>
</dbReference>
<gene>
    <name evidence="1" type="ORF">JMA_42020</name>
</gene>
<keyword evidence="1" id="KW-0614">Plasmid</keyword>